<organism evidence="3 4">
    <name type="scientific">Lupinus luteus</name>
    <name type="common">European yellow lupine</name>
    <dbReference type="NCBI Taxonomy" id="3873"/>
    <lineage>
        <taxon>Eukaryota</taxon>
        <taxon>Viridiplantae</taxon>
        <taxon>Streptophyta</taxon>
        <taxon>Embryophyta</taxon>
        <taxon>Tracheophyta</taxon>
        <taxon>Spermatophyta</taxon>
        <taxon>Magnoliopsida</taxon>
        <taxon>eudicotyledons</taxon>
        <taxon>Gunneridae</taxon>
        <taxon>Pentapetalae</taxon>
        <taxon>rosids</taxon>
        <taxon>fabids</taxon>
        <taxon>Fabales</taxon>
        <taxon>Fabaceae</taxon>
        <taxon>Papilionoideae</taxon>
        <taxon>50 kb inversion clade</taxon>
        <taxon>genistoids sensu lato</taxon>
        <taxon>core genistoids</taxon>
        <taxon>Genisteae</taxon>
        <taxon>Lupinus</taxon>
    </lineage>
</organism>
<dbReference type="InterPro" id="IPR045177">
    <property type="entry name" value="FDM1-5/IDN2"/>
</dbReference>
<dbReference type="InterPro" id="IPR005379">
    <property type="entry name" value="FDM1-5/IDN2_XH"/>
</dbReference>
<accession>A0AAV1VX16</accession>
<keyword evidence="1" id="KW-0175">Coiled coil</keyword>
<evidence type="ECO:0000256" key="1">
    <source>
        <dbReference type="SAM" id="Coils"/>
    </source>
</evidence>
<dbReference type="Pfam" id="PF03469">
    <property type="entry name" value="XH"/>
    <property type="match status" value="1"/>
</dbReference>
<feature type="coiled-coil region" evidence="1">
    <location>
        <begin position="31"/>
        <end position="62"/>
    </location>
</feature>
<name>A0AAV1VX16_LUPLU</name>
<dbReference type="EMBL" id="CAXHTB010000002">
    <property type="protein sequence ID" value="CAL0301447.1"/>
    <property type="molecule type" value="Genomic_DNA"/>
</dbReference>
<evidence type="ECO:0000313" key="3">
    <source>
        <dbReference type="EMBL" id="CAL0301447.1"/>
    </source>
</evidence>
<dbReference type="PANTHER" id="PTHR21596:SF77">
    <property type="entry name" value="XH_XS DOMAIN PROTEIN"/>
    <property type="match status" value="1"/>
</dbReference>
<evidence type="ECO:0000259" key="2">
    <source>
        <dbReference type="Pfam" id="PF03469"/>
    </source>
</evidence>
<reference evidence="3 4" key="1">
    <citation type="submission" date="2024-03" db="EMBL/GenBank/DDBJ databases">
        <authorList>
            <person name="Martinez-Hernandez J."/>
        </authorList>
    </citation>
    <scope>NUCLEOTIDE SEQUENCE [LARGE SCALE GENOMIC DNA]</scope>
</reference>
<protein>
    <recommendedName>
        <fullName evidence="2">Factor of DNA methylation 1-5/IDN2 domain-containing protein</fullName>
    </recommendedName>
</protein>
<proteinExistence type="predicted"/>
<dbReference type="GO" id="GO:0080188">
    <property type="term" value="P:gene silencing by siRNA-directed DNA methylation"/>
    <property type="evidence" value="ECO:0007669"/>
    <property type="project" value="InterPro"/>
</dbReference>
<feature type="domain" description="Factor of DNA methylation 1-5/IDN2" evidence="2">
    <location>
        <begin position="54"/>
        <end position="128"/>
    </location>
</feature>
<dbReference type="PANTHER" id="PTHR21596">
    <property type="entry name" value="RIBONUCLEASE P SUBUNIT P38"/>
    <property type="match status" value="1"/>
</dbReference>
<dbReference type="AlphaFoldDB" id="A0AAV1VX16"/>
<evidence type="ECO:0000313" key="4">
    <source>
        <dbReference type="Proteomes" id="UP001497480"/>
    </source>
</evidence>
<dbReference type="Proteomes" id="UP001497480">
    <property type="component" value="Unassembled WGS sequence"/>
</dbReference>
<comment type="caution">
    <text evidence="3">The sequence shown here is derived from an EMBL/GenBank/DDBJ whole genome shotgun (WGS) entry which is preliminary data.</text>
</comment>
<sequence>MKNSFLQKASPKLQRRIPEMNDEFEDLVELNKVLMRKQLKSNDELQNARNELIIEIIRYDDEKLNGLRGEFGVGAYNAVVTALKELNEYNPSGRYVTSQLWNYEQGRLATLQEGVQVLLKQLKVNKRKWGMM</sequence>
<keyword evidence="4" id="KW-1185">Reference proteome</keyword>
<gene>
    <name evidence="3" type="ORF">LLUT_LOCUS2507</name>
</gene>